<feature type="compositionally biased region" description="Basic and acidic residues" evidence="1">
    <location>
        <begin position="35"/>
        <end position="45"/>
    </location>
</feature>
<name>A0AAD5NJD8_ACENE</name>
<feature type="region of interest" description="Disordered" evidence="1">
    <location>
        <begin position="1"/>
        <end position="57"/>
    </location>
</feature>
<feature type="compositionally biased region" description="Basic and acidic residues" evidence="1">
    <location>
        <begin position="117"/>
        <end position="126"/>
    </location>
</feature>
<organism evidence="2 3">
    <name type="scientific">Acer negundo</name>
    <name type="common">Box elder</name>
    <dbReference type="NCBI Taxonomy" id="4023"/>
    <lineage>
        <taxon>Eukaryota</taxon>
        <taxon>Viridiplantae</taxon>
        <taxon>Streptophyta</taxon>
        <taxon>Embryophyta</taxon>
        <taxon>Tracheophyta</taxon>
        <taxon>Spermatophyta</taxon>
        <taxon>Magnoliopsida</taxon>
        <taxon>eudicotyledons</taxon>
        <taxon>Gunneridae</taxon>
        <taxon>Pentapetalae</taxon>
        <taxon>rosids</taxon>
        <taxon>malvids</taxon>
        <taxon>Sapindales</taxon>
        <taxon>Sapindaceae</taxon>
        <taxon>Hippocastanoideae</taxon>
        <taxon>Acereae</taxon>
        <taxon>Acer</taxon>
    </lineage>
</organism>
<dbReference type="AlphaFoldDB" id="A0AAD5NJD8"/>
<keyword evidence="3" id="KW-1185">Reference proteome</keyword>
<evidence type="ECO:0000313" key="3">
    <source>
        <dbReference type="Proteomes" id="UP001064489"/>
    </source>
</evidence>
<protein>
    <submittedName>
        <fullName evidence="2">Uncharacterized protein</fullName>
    </submittedName>
</protein>
<gene>
    <name evidence="2" type="ORF">LWI28_013216</name>
</gene>
<dbReference type="EMBL" id="JAJSOW010000106">
    <property type="protein sequence ID" value="KAI9160963.1"/>
    <property type="molecule type" value="Genomic_DNA"/>
</dbReference>
<feature type="compositionally biased region" description="Polar residues" evidence="1">
    <location>
        <begin position="103"/>
        <end position="114"/>
    </location>
</feature>
<proteinExistence type="predicted"/>
<comment type="caution">
    <text evidence="2">The sequence shown here is derived from an EMBL/GenBank/DDBJ whole genome shotgun (WGS) entry which is preliminary data.</text>
</comment>
<feature type="compositionally biased region" description="Basic residues" evidence="1">
    <location>
        <begin position="46"/>
        <end position="57"/>
    </location>
</feature>
<sequence>MKAVEATTEALGVYGKGEPEEDIVGGEGGEEADEESVRKRSETTRSRRGKSERRDRKRKRISISWIFMKNPSLPPSLPPAPSLVAVEPNTITKTQIETIIFQHYSTNNPTSKPSPNIEDHRRRSSDEIEIDEERERDFAGGRSWFGWVRSPRPEKIGAS</sequence>
<evidence type="ECO:0000256" key="1">
    <source>
        <dbReference type="SAM" id="MobiDB-lite"/>
    </source>
</evidence>
<accession>A0AAD5NJD8</accession>
<reference evidence="2" key="1">
    <citation type="journal article" date="2022" name="Plant J.">
        <title>Strategies of tolerance reflected in two North American maple genomes.</title>
        <authorList>
            <person name="McEvoy S.L."/>
            <person name="Sezen U.U."/>
            <person name="Trouern-Trend A."/>
            <person name="McMahon S.M."/>
            <person name="Schaberg P.G."/>
            <person name="Yang J."/>
            <person name="Wegrzyn J.L."/>
            <person name="Swenson N.G."/>
        </authorList>
    </citation>
    <scope>NUCLEOTIDE SEQUENCE</scope>
    <source>
        <strain evidence="2">91603</strain>
    </source>
</reference>
<dbReference type="Proteomes" id="UP001064489">
    <property type="component" value="Chromosome 2"/>
</dbReference>
<feature type="region of interest" description="Disordered" evidence="1">
    <location>
        <begin position="103"/>
        <end position="134"/>
    </location>
</feature>
<evidence type="ECO:0000313" key="2">
    <source>
        <dbReference type="EMBL" id="KAI9160963.1"/>
    </source>
</evidence>
<reference evidence="2" key="2">
    <citation type="submission" date="2023-02" db="EMBL/GenBank/DDBJ databases">
        <authorList>
            <person name="Swenson N.G."/>
            <person name="Wegrzyn J.L."/>
            <person name="Mcevoy S.L."/>
        </authorList>
    </citation>
    <scope>NUCLEOTIDE SEQUENCE</scope>
    <source>
        <strain evidence="2">91603</strain>
        <tissue evidence="2">Leaf</tissue>
    </source>
</reference>
<feature type="compositionally biased region" description="Acidic residues" evidence="1">
    <location>
        <begin position="19"/>
        <end position="34"/>
    </location>
</feature>